<feature type="binding site" evidence="9">
    <location>
        <position position="98"/>
    </location>
    <ligand>
        <name>substrate</name>
    </ligand>
</feature>
<proteinExistence type="inferred from homology"/>
<dbReference type="PANTHER" id="PTHR43159">
    <property type="entry name" value="ENOYL-[ACYL-CARRIER-PROTEIN] REDUCTASE"/>
    <property type="match status" value="1"/>
</dbReference>
<dbReference type="SUPFAM" id="SSF51735">
    <property type="entry name" value="NAD(P)-binding Rossmann-fold domains"/>
    <property type="match status" value="1"/>
</dbReference>
<dbReference type="EMBL" id="WMBE01000004">
    <property type="protein sequence ID" value="MDG0867914.1"/>
    <property type="molecule type" value="Genomic_DNA"/>
</dbReference>
<reference evidence="12" key="2">
    <citation type="journal article" date="2023" name="Nat. Commun.">
        <title>Cultivation of marine bacteria of the SAR202 clade.</title>
        <authorList>
            <person name="Lim Y."/>
            <person name="Seo J.H."/>
            <person name="Giovannoni S.J."/>
            <person name="Kang I."/>
            <person name="Cho J.C."/>
        </authorList>
    </citation>
    <scope>NUCLEOTIDE SEQUENCE</scope>
    <source>
        <strain evidence="12">JH1073</strain>
    </source>
</reference>
<organism evidence="12 13">
    <name type="scientific">Candidatus Lucifugimonas marina</name>
    <dbReference type="NCBI Taxonomy" id="3038979"/>
    <lineage>
        <taxon>Bacteria</taxon>
        <taxon>Bacillati</taxon>
        <taxon>Chloroflexota</taxon>
        <taxon>Dehalococcoidia</taxon>
        <taxon>SAR202 cluster</taxon>
        <taxon>Candidatus Lucifugimonadales</taxon>
        <taxon>Candidatus Lucifugimonadaceae</taxon>
        <taxon>Candidatus Lucifugimonas</taxon>
    </lineage>
</organism>
<dbReference type="PANTHER" id="PTHR43159:SF2">
    <property type="entry name" value="ENOYL-[ACYL-CARRIER-PROTEIN] REDUCTASE [NADH], CHLOROPLASTIC"/>
    <property type="match status" value="1"/>
</dbReference>
<dbReference type="EC" id="1.3.1.9" evidence="8"/>
<feature type="binding site" evidence="10">
    <location>
        <position position="16"/>
    </location>
    <ligand>
        <name>NAD(+)</name>
        <dbReference type="ChEBI" id="CHEBI:57540"/>
    </ligand>
</feature>
<comment type="catalytic activity">
    <reaction evidence="8">
        <text>a 2,3-saturated acyl-[ACP] + NAD(+) = a (2E)-enoyl-[ACP] + NADH + H(+)</text>
        <dbReference type="Rhea" id="RHEA:10240"/>
        <dbReference type="Rhea" id="RHEA-COMP:9925"/>
        <dbReference type="Rhea" id="RHEA-COMP:9926"/>
        <dbReference type="ChEBI" id="CHEBI:15378"/>
        <dbReference type="ChEBI" id="CHEBI:57540"/>
        <dbReference type="ChEBI" id="CHEBI:57945"/>
        <dbReference type="ChEBI" id="CHEBI:78784"/>
        <dbReference type="ChEBI" id="CHEBI:78785"/>
        <dbReference type="EC" id="1.3.1.9"/>
    </reaction>
</comment>
<evidence type="ECO:0000256" key="7">
    <source>
        <dbReference type="ARBA" id="ARBA00023160"/>
    </source>
</evidence>
<keyword evidence="7 8" id="KW-0275">Fatty acid biosynthesis</keyword>
<keyword evidence="8 10" id="KW-0520">NAD</keyword>
<evidence type="ECO:0000256" key="4">
    <source>
        <dbReference type="ARBA" id="ARBA00022832"/>
    </source>
</evidence>
<sequence length="259" mass="27803">MAVSIDLKGKRGVIWGVANQRSIAWAISERLAEAGAELAFTYLNERLKEPVEKATAGLDNPLLLECDATNDEQVQAVYDKIKDEWGEIDFVVHCIAYAERDDLGGDFSDTNLQGFRTALETSAYTLMPVVGKAAPLFGESGGAAITLTFDASQRVYPGYNIMGTAKAALENASRQLAVEFGPKAIRVNAISAGPLPTLAARSIPGFRDMTRAHRERSPLGRNINHKEVADTALFLLSDMSTGITGSIIPVDAGYGIIAL</sequence>
<keyword evidence="4" id="KW-0276">Fatty acid metabolism</keyword>
<feature type="binding site" evidence="10">
    <location>
        <position position="95"/>
    </location>
    <ligand>
        <name>NAD(+)</name>
        <dbReference type="ChEBI" id="CHEBI:57540"/>
    </ligand>
</feature>
<evidence type="ECO:0000313" key="12">
    <source>
        <dbReference type="EMBL" id="WFG40472.1"/>
    </source>
</evidence>
<comment type="pathway">
    <text evidence="1">Lipid metabolism.</text>
</comment>
<protein>
    <recommendedName>
        <fullName evidence="8">Enoyl-[acyl-carrier-protein] reductase [NADH]</fullName>
        <ecNumber evidence="8">1.3.1.9</ecNumber>
    </recommendedName>
</protein>
<dbReference type="Proteomes" id="UP001219901">
    <property type="component" value="Chromosome"/>
</dbReference>
<evidence type="ECO:0000256" key="3">
    <source>
        <dbReference type="ARBA" id="ARBA00022516"/>
    </source>
</evidence>
<comment type="similarity">
    <text evidence="2 8">Belongs to the short-chain dehydrogenases/reductases (SDR) family. FabI subfamily.</text>
</comment>
<evidence type="ECO:0000256" key="9">
    <source>
        <dbReference type="PIRSR" id="PIRSR000094-2"/>
    </source>
</evidence>
<name>A0AAJ5ZKS7_9CHLR</name>
<evidence type="ECO:0000313" key="11">
    <source>
        <dbReference type="EMBL" id="MDG0867914.1"/>
    </source>
</evidence>
<dbReference type="Pfam" id="PF13561">
    <property type="entry name" value="adh_short_C2"/>
    <property type="match status" value="1"/>
</dbReference>
<evidence type="ECO:0000256" key="5">
    <source>
        <dbReference type="ARBA" id="ARBA00023002"/>
    </source>
</evidence>
<dbReference type="Proteomes" id="UP001321249">
    <property type="component" value="Unassembled WGS sequence"/>
</dbReference>
<dbReference type="RefSeq" id="WP_342826599.1">
    <property type="nucleotide sequence ID" value="NZ_CP046146.1"/>
</dbReference>
<evidence type="ECO:0000313" key="14">
    <source>
        <dbReference type="Proteomes" id="UP001321249"/>
    </source>
</evidence>
<reference evidence="13 14" key="1">
    <citation type="submission" date="2019-11" db="EMBL/GenBank/DDBJ databases">
        <authorList>
            <person name="Cho J.-C."/>
        </authorList>
    </citation>
    <scope>NUCLEOTIDE SEQUENCE [LARGE SCALE GENOMIC DNA]</scope>
    <source>
        <strain evidence="12 13">JH1073</strain>
        <strain evidence="11 14">JH702</strain>
    </source>
</reference>
<reference evidence="13" key="3">
    <citation type="submission" date="2023-06" db="EMBL/GenBank/DDBJ databases">
        <title>Pangenomics reveal diversification of enzyme families and niche specialization in globally abundant SAR202 bacteria.</title>
        <authorList>
            <person name="Saw J.H.W."/>
        </authorList>
    </citation>
    <scope>NUCLEOTIDE SEQUENCE [LARGE SCALE GENOMIC DNA]</scope>
    <source>
        <strain evidence="13">JH1073</strain>
    </source>
</reference>
<evidence type="ECO:0000256" key="6">
    <source>
        <dbReference type="ARBA" id="ARBA00023098"/>
    </source>
</evidence>
<dbReference type="PRINTS" id="PR00081">
    <property type="entry name" value="GDHRDH"/>
</dbReference>
<keyword evidence="6" id="KW-0443">Lipid metabolism</keyword>
<dbReference type="CDD" id="cd05372">
    <property type="entry name" value="ENR_SDR"/>
    <property type="match status" value="1"/>
</dbReference>
<dbReference type="GO" id="GO:0006633">
    <property type="term" value="P:fatty acid biosynthetic process"/>
    <property type="evidence" value="ECO:0007669"/>
    <property type="project" value="UniProtKB-KW"/>
</dbReference>
<dbReference type="GO" id="GO:0004318">
    <property type="term" value="F:enoyl-[acyl-carrier-protein] reductase (NADH) activity"/>
    <property type="evidence" value="ECO:0007669"/>
    <property type="project" value="UniProtKB-EC"/>
</dbReference>
<dbReference type="Gene3D" id="3.40.50.720">
    <property type="entry name" value="NAD(P)-binding Rossmann-like Domain"/>
    <property type="match status" value="1"/>
</dbReference>
<feature type="binding site" evidence="10">
    <location>
        <begin position="22"/>
        <end position="23"/>
    </location>
    <ligand>
        <name>NAD(+)</name>
        <dbReference type="ChEBI" id="CHEBI:57540"/>
    </ligand>
</feature>
<dbReference type="AlphaFoldDB" id="A0AAJ5ZKS7"/>
<dbReference type="InterPro" id="IPR014358">
    <property type="entry name" value="Enoyl-ACP_Rdtase_NADH"/>
</dbReference>
<gene>
    <name evidence="11" type="ORF">GKO46_12660</name>
    <name evidence="12" type="ORF">GKO48_12940</name>
</gene>
<feature type="binding site" evidence="10">
    <location>
        <position position="166"/>
    </location>
    <ligand>
        <name>NAD(+)</name>
        <dbReference type="ChEBI" id="CHEBI:57540"/>
    </ligand>
</feature>
<dbReference type="PIRSF" id="PIRSF000094">
    <property type="entry name" value="Enoyl-ACP_rdct"/>
    <property type="match status" value="1"/>
</dbReference>
<dbReference type="InterPro" id="IPR036291">
    <property type="entry name" value="NAD(P)-bd_dom_sf"/>
</dbReference>
<evidence type="ECO:0000256" key="10">
    <source>
        <dbReference type="PIRSR" id="PIRSR000094-3"/>
    </source>
</evidence>
<dbReference type="EMBL" id="CP046147">
    <property type="protein sequence ID" value="WFG40472.1"/>
    <property type="molecule type" value="Genomic_DNA"/>
</dbReference>
<keyword evidence="13" id="KW-1185">Reference proteome</keyword>
<evidence type="ECO:0000256" key="8">
    <source>
        <dbReference type="PIRNR" id="PIRNR000094"/>
    </source>
</evidence>
<dbReference type="InterPro" id="IPR002347">
    <property type="entry name" value="SDR_fam"/>
</dbReference>
<evidence type="ECO:0000256" key="2">
    <source>
        <dbReference type="ARBA" id="ARBA00009233"/>
    </source>
</evidence>
<accession>A0AAJ5ZKS7</accession>
<evidence type="ECO:0000313" key="13">
    <source>
        <dbReference type="Proteomes" id="UP001219901"/>
    </source>
</evidence>
<evidence type="ECO:0000256" key="1">
    <source>
        <dbReference type="ARBA" id="ARBA00005189"/>
    </source>
</evidence>
<keyword evidence="3 8" id="KW-0444">Lipid biosynthesis</keyword>
<keyword evidence="5 8" id="KW-0560">Oxidoreductase</keyword>